<reference evidence="3 4" key="1">
    <citation type="submission" date="2018-08" db="EMBL/GenBank/DDBJ databases">
        <title>Bacillus phenotypic plasticity.</title>
        <authorList>
            <person name="Hurtado E."/>
        </authorList>
    </citation>
    <scope>NUCLEOTIDE SEQUENCE [LARGE SCALE GENOMIC DNA]</scope>
    <source>
        <strain evidence="3 4">427</strain>
    </source>
</reference>
<dbReference type="PANTHER" id="PTHR21666">
    <property type="entry name" value="PEPTIDASE-RELATED"/>
    <property type="match status" value="1"/>
</dbReference>
<evidence type="ECO:0000259" key="1">
    <source>
        <dbReference type="Pfam" id="PF01551"/>
    </source>
</evidence>
<gene>
    <name evidence="3" type="ORF">DX927_23365</name>
</gene>
<organism evidence="3 4">
    <name type="scientific">Bacillus swezeyi</name>
    <dbReference type="NCBI Taxonomy" id="1925020"/>
    <lineage>
        <taxon>Bacteria</taxon>
        <taxon>Bacillati</taxon>
        <taxon>Bacillota</taxon>
        <taxon>Bacilli</taxon>
        <taxon>Bacillales</taxon>
        <taxon>Bacillaceae</taxon>
        <taxon>Bacillus</taxon>
    </lineage>
</organism>
<dbReference type="InterPro" id="IPR016047">
    <property type="entry name" value="M23ase_b-sheet_dom"/>
</dbReference>
<comment type="caution">
    <text evidence="3">The sequence shown here is derived from an EMBL/GenBank/DDBJ whole genome shotgun (WGS) entry which is preliminary data.</text>
</comment>
<protein>
    <submittedName>
        <fullName evidence="3">M23 family peptidase</fullName>
    </submittedName>
</protein>
<dbReference type="RefSeq" id="WP_150150066.1">
    <property type="nucleotide sequence ID" value="NZ_QSND01000007.1"/>
</dbReference>
<dbReference type="EMBL" id="QSND01000007">
    <property type="protein sequence ID" value="KAA6446987.1"/>
    <property type="molecule type" value="Genomic_DNA"/>
</dbReference>
<name>A0A5M8REF8_9BACI</name>
<dbReference type="PANTHER" id="PTHR21666:SF270">
    <property type="entry name" value="MUREIN HYDROLASE ACTIVATOR ENVC"/>
    <property type="match status" value="1"/>
</dbReference>
<dbReference type="SUPFAM" id="SSF51261">
    <property type="entry name" value="Duplicated hybrid motif"/>
    <property type="match status" value="1"/>
</dbReference>
<dbReference type="Pfam" id="PF01551">
    <property type="entry name" value="Peptidase_M23"/>
    <property type="match status" value="1"/>
</dbReference>
<sequence length="246" mass="26965">MPATWAGWKYNIGGGLVNVDYTDLSVIRKGNGYGVDGDGDGKADPYNLTDAIYSTANYLSKNGFTKDPYKAIFNYNHADWYVKKVMNAADRFHTQATYKTAEGSVPVSNDTMFTLPAKGRVSSGFGGRWGSMHYGIDIAGKGKIPVVAAADGIVSRSYRSDSYGHVIFIKHSIKGKSYETVYAHLASRAVRQGTIVKRGQFIGYMGSTGHSTGQHLHFEVHEGSWNYSKSNAKNPALYLPLNKLKQ</sequence>
<feature type="domain" description="Transglycosylase SLT" evidence="2">
    <location>
        <begin position="33"/>
        <end position="67"/>
    </location>
</feature>
<evidence type="ECO:0000313" key="4">
    <source>
        <dbReference type="Proteomes" id="UP000324326"/>
    </source>
</evidence>
<dbReference type="AlphaFoldDB" id="A0A5M8REF8"/>
<dbReference type="InterPro" id="IPR011055">
    <property type="entry name" value="Dup_hybrid_motif"/>
</dbReference>
<dbReference type="CDD" id="cd12797">
    <property type="entry name" value="M23_peptidase"/>
    <property type="match status" value="1"/>
</dbReference>
<dbReference type="InterPro" id="IPR050570">
    <property type="entry name" value="Cell_wall_metabolism_enzyme"/>
</dbReference>
<dbReference type="GO" id="GO:0004222">
    <property type="term" value="F:metalloendopeptidase activity"/>
    <property type="evidence" value="ECO:0007669"/>
    <property type="project" value="TreeGrafter"/>
</dbReference>
<accession>A0A5M8REF8</accession>
<dbReference type="Gene3D" id="1.10.8.350">
    <property type="entry name" value="Bacterial muramidase"/>
    <property type="match status" value="1"/>
</dbReference>
<dbReference type="Gene3D" id="1.10.530.10">
    <property type="match status" value="1"/>
</dbReference>
<dbReference type="Proteomes" id="UP000324326">
    <property type="component" value="Unassembled WGS sequence"/>
</dbReference>
<dbReference type="InterPro" id="IPR031304">
    <property type="entry name" value="SLT_2"/>
</dbReference>
<evidence type="ECO:0000259" key="2">
    <source>
        <dbReference type="Pfam" id="PF13406"/>
    </source>
</evidence>
<dbReference type="Gene3D" id="2.70.70.10">
    <property type="entry name" value="Glucose Permease (Domain IIA)"/>
    <property type="match status" value="1"/>
</dbReference>
<proteinExistence type="predicted"/>
<feature type="domain" description="M23ase beta-sheet core" evidence="1">
    <location>
        <begin position="132"/>
        <end position="224"/>
    </location>
</feature>
<dbReference type="Pfam" id="PF13406">
    <property type="entry name" value="SLT_2"/>
    <property type="match status" value="1"/>
</dbReference>
<evidence type="ECO:0000313" key="3">
    <source>
        <dbReference type="EMBL" id="KAA6446987.1"/>
    </source>
</evidence>